<dbReference type="Gene3D" id="1.10.357.10">
    <property type="entry name" value="Tetracycline Repressor, domain 2"/>
    <property type="match status" value="1"/>
</dbReference>
<gene>
    <name evidence="4" type="ORF">SAMN02927928_1846</name>
</gene>
<dbReference type="AlphaFoldDB" id="A0A1G4REI5"/>
<organism evidence="4 5">
    <name type="scientific">Asticcacaulis taihuensis</name>
    <dbReference type="NCBI Taxonomy" id="260084"/>
    <lineage>
        <taxon>Bacteria</taxon>
        <taxon>Pseudomonadati</taxon>
        <taxon>Pseudomonadota</taxon>
        <taxon>Alphaproteobacteria</taxon>
        <taxon>Caulobacterales</taxon>
        <taxon>Caulobacteraceae</taxon>
        <taxon>Asticcacaulis</taxon>
    </lineage>
</organism>
<dbReference type="STRING" id="260084.SAMN02927928_1846"/>
<keyword evidence="1" id="KW-0805">Transcription regulation</keyword>
<reference evidence="5" key="1">
    <citation type="submission" date="2016-10" db="EMBL/GenBank/DDBJ databases">
        <authorList>
            <person name="Varghese N."/>
            <person name="Submissions S."/>
        </authorList>
    </citation>
    <scope>NUCLEOTIDE SEQUENCE [LARGE SCALE GENOMIC DNA]</scope>
    <source>
        <strain evidence="5">CGMCC 1.3431</strain>
    </source>
</reference>
<sequence>MPAKAVSSATADRRQAQLEALLTAAEKRICETGSHALKARDLAADIGVALGGLYNIVQDMDDLLLRVTVRTQGRLDALFERETAHRPMTTRAQALDRLVAVALAYFTFARENLPLWRMMFEVRITTPLPEWAVEAQLGLFRHVGAPLSVIMPEASPEALTIRARTLFSAVHGVVYIGLEERLIAVPPQKLADEIEWLIRAGCR</sequence>
<dbReference type="RefSeq" id="WP_245678938.1">
    <property type="nucleotide sequence ID" value="NZ_CBCRYE010000004.1"/>
</dbReference>
<evidence type="ECO:0000259" key="3">
    <source>
        <dbReference type="Pfam" id="PF13305"/>
    </source>
</evidence>
<dbReference type="InterPro" id="IPR036271">
    <property type="entry name" value="Tet_transcr_reg_TetR-rel_C_sf"/>
</dbReference>
<keyword evidence="5" id="KW-1185">Reference proteome</keyword>
<evidence type="ECO:0000256" key="2">
    <source>
        <dbReference type="ARBA" id="ARBA00023163"/>
    </source>
</evidence>
<dbReference type="InterPro" id="IPR025996">
    <property type="entry name" value="MT1864/Rv1816-like_C"/>
</dbReference>
<evidence type="ECO:0000256" key="1">
    <source>
        <dbReference type="ARBA" id="ARBA00023015"/>
    </source>
</evidence>
<dbReference type="SUPFAM" id="SSF46689">
    <property type="entry name" value="Homeodomain-like"/>
    <property type="match status" value="1"/>
</dbReference>
<evidence type="ECO:0000313" key="4">
    <source>
        <dbReference type="EMBL" id="SCW55278.1"/>
    </source>
</evidence>
<dbReference type="Pfam" id="PF13305">
    <property type="entry name" value="TetR_C_33"/>
    <property type="match status" value="1"/>
</dbReference>
<proteinExistence type="predicted"/>
<accession>A0A1G4REI5</accession>
<evidence type="ECO:0000313" key="5">
    <source>
        <dbReference type="Proteomes" id="UP000199150"/>
    </source>
</evidence>
<keyword evidence="2" id="KW-0804">Transcription</keyword>
<dbReference type="Proteomes" id="UP000199150">
    <property type="component" value="Unassembled WGS sequence"/>
</dbReference>
<name>A0A1G4REI5_9CAUL</name>
<dbReference type="SUPFAM" id="SSF48498">
    <property type="entry name" value="Tetracyclin repressor-like, C-terminal domain"/>
    <property type="match status" value="1"/>
</dbReference>
<protein>
    <submittedName>
        <fullName evidence="4">Transcriptional regulator, TetR family</fullName>
    </submittedName>
</protein>
<dbReference type="InterPro" id="IPR009057">
    <property type="entry name" value="Homeodomain-like_sf"/>
</dbReference>
<feature type="domain" description="HTH-type transcriptional regulator MT1864/Rv1816-like C-terminal" evidence="3">
    <location>
        <begin position="98"/>
        <end position="199"/>
    </location>
</feature>
<dbReference type="EMBL" id="FMTS01000002">
    <property type="protein sequence ID" value="SCW55278.1"/>
    <property type="molecule type" value="Genomic_DNA"/>
</dbReference>